<evidence type="ECO:0000256" key="9">
    <source>
        <dbReference type="ARBA" id="ARBA00023157"/>
    </source>
</evidence>
<evidence type="ECO:0000256" key="3">
    <source>
        <dbReference type="ARBA" id="ARBA00022685"/>
    </source>
</evidence>
<dbReference type="InterPro" id="IPR000209">
    <property type="entry name" value="Peptidase_S8/S53_dom"/>
</dbReference>
<evidence type="ECO:0000313" key="14">
    <source>
        <dbReference type="EMBL" id="CAI6342640.1"/>
    </source>
</evidence>
<dbReference type="Pfam" id="PF01483">
    <property type="entry name" value="P_proprotein"/>
    <property type="match status" value="1"/>
</dbReference>
<dbReference type="PROSITE" id="PS00137">
    <property type="entry name" value="SUBTILASE_HIS"/>
    <property type="match status" value="1"/>
</dbReference>
<dbReference type="CDD" id="cd04059">
    <property type="entry name" value="Peptidases_S8_Protein_convertases_Kexins_Furin-like"/>
    <property type="match status" value="1"/>
</dbReference>
<dbReference type="GO" id="GO:0005737">
    <property type="term" value="C:cytoplasm"/>
    <property type="evidence" value="ECO:0007669"/>
    <property type="project" value="UniProtKB-ARBA"/>
</dbReference>
<comment type="similarity">
    <text evidence="1">Belongs to the peptidase S8 family. Furin subfamily.</text>
</comment>
<evidence type="ECO:0000256" key="1">
    <source>
        <dbReference type="ARBA" id="ARBA00005325"/>
    </source>
</evidence>
<dbReference type="InterPro" id="IPR008979">
    <property type="entry name" value="Galactose-bd-like_sf"/>
</dbReference>
<dbReference type="Pfam" id="PF00082">
    <property type="entry name" value="Peptidase_S8"/>
    <property type="match status" value="1"/>
</dbReference>
<dbReference type="GO" id="GO:0043005">
    <property type="term" value="C:neuron projection"/>
    <property type="evidence" value="ECO:0007669"/>
    <property type="project" value="TreeGrafter"/>
</dbReference>
<dbReference type="PANTHER" id="PTHR42884">
    <property type="entry name" value="PROPROTEIN CONVERTASE SUBTILISIN/KEXIN-RELATED"/>
    <property type="match status" value="1"/>
</dbReference>
<accession>A0AAV0VGJ3</accession>
<organism evidence="14 15">
    <name type="scientific">Macrosiphum euphorbiae</name>
    <name type="common">potato aphid</name>
    <dbReference type="NCBI Taxonomy" id="13131"/>
    <lineage>
        <taxon>Eukaryota</taxon>
        <taxon>Metazoa</taxon>
        <taxon>Ecdysozoa</taxon>
        <taxon>Arthropoda</taxon>
        <taxon>Hexapoda</taxon>
        <taxon>Insecta</taxon>
        <taxon>Pterygota</taxon>
        <taxon>Neoptera</taxon>
        <taxon>Paraneoptera</taxon>
        <taxon>Hemiptera</taxon>
        <taxon>Sternorrhyncha</taxon>
        <taxon>Aphidomorpha</taxon>
        <taxon>Aphidoidea</taxon>
        <taxon>Aphididae</taxon>
        <taxon>Macrosiphini</taxon>
        <taxon>Macrosiphum</taxon>
    </lineage>
</organism>
<evidence type="ECO:0000256" key="8">
    <source>
        <dbReference type="ARBA" id="ARBA00023145"/>
    </source>
</evidence>
<keyword evidence="10" id="KW-0325">Glycoprotein</keyword>
<dbReference type="GO" id="GO:0012505">
    <property type="term" value="C:endomembrane system"/>
    <property type="evidence" value="ECO:0007669"/>
    <property type="project" value="UniProtKB-ARBA"/>
</dbReference>
<keyword evidence="8" id="KW-0865">Zymogen</keyword>
<dbReference type="InterPro" id="IPR023827">
    <property type="entry name" value="Peptidase_S8_Asp-AS"/>
</dbReference>
<dbReference type="AlphaFoldDB" id="A0AAV0VGJ3"/>
<evidence type="ECO:0000256" key="12">
    <source>
        <dbReference type="PROSITE-ProRule" id="PRU01240"/>
    </source>
</evidence>
<dbReference type="InterPro" id="IPR036852">
    <property type="entry name" value="Peptidase_S8/S53_dom_sf"/>
</dbReference>
<evidence type="ECO:0000256" key="11">
    <source>
        <dbReference type="PIRSR" id="PIRSR615500-1"/>
    </source>
</evidence>
<keyword evidence="15" id="KW-1185">Reference proteome</keyword>
<dbReference type="GO" id="GO:0005615">
    <property type="term" value="C:extracellular space"/>
    <property type="evidence" value="ECO:0007669"/>
    <property type="project" value="TreeGrafter"/>
</dbReference>
<proteinExistence type="inferred from homology"/>
<dbReference type="InterPro" id="IPR015500">
    <property type="entry name" value="Peptidase_S8_subtilisin-rel"/>
</dbReference>
<dbReference type="EMBL" id="CARXXK010000001">
    <property type="protein sequence ID" value="CAI6342640.1"/>
    <property type="molecule type" value="Genomic_DNA"/>
</dbReference>
<dbReference type="Gene3D" id="2.60.120.260">
    <property type="entry name" value="Galactose-binding domain-like"/>
    <property type="match status" value="1"/>
</dbReference>
<evidence type="ECO:0000256" key="7">
    <source>
        <dbReference type="ARBA" id="ARBA00022837"/>
    </source>
</evidence>
<evidence type="ECO:0000256" key="10">
    <source>
        <dbReference type="ARBA" id="ARBA00023180"/>
    </source>
</evidence>
<dbReference type="InterPro" id="IPR023828">
    <property type="entry name" value="Peptidase_S8_Ser-AS"/>
</dbReference>
<dbReference type="PROSITE" id="PS51829">
    <property type="entry name" value="P_HOMO_B"/>
    <property type="match status" value="1"/>
</dbReference>
<evidence type="ECO:0000256" key="6">
    <source>
        <dbReference type="ARBA" id="ARBA00022825"/>
    </source>
</evidence>
<dbReference type="GO" id="GO:0016486">
    <property type="term" value="P:peptide hormone processing"/>
    <property type="evidence" value="ECO:0007669"/>
    <property type="project" value="TreeGrafter"/>
</dbReference>
<feature type="active site" description="Charge relay system" evidence="11 12">
    <location>
        <position position="399"/>
    </location>
</feature>
<evidence type="ECO:0000256" key="2">
    <source>
        <dbReference type="ARBA" id="ARBA00022670"/>
    </source>
</evidence>
<feature type="active site" description="Charge relay system" evidence="11 12">
    <location>
        <position position="225"/>
    </location>
</feature>
<dbReference type="PROSITE" id="PS51892">
    <property type="entry name" value="SUBTILASE"/>
    <property type="match status" value="1"/>
</dbReference>
<dbReference type="Proteomes" id="UP001160148">
    <property type="component" value="Unassembled WGS sequence"/>
</dbReference>
<evidence type="ECO:0000256" key="4">
    <source>
        <dbReference type="ARBA" id="ARBA00022729"/>
    </source>
</evidence>
<dbReference type="PROSITE" id="PS00138">
    <property type="entry name" value="SUBTILASE_SER"/>
    <property type="match status" value="1"/>
</dbReference>
<dbReference type="InterPro" id="IPR038466">
    <property type="entry name" value="S8_pro-domain_sf"/>
</dbReference>
<evidence type="ECO:0000313" key="15">
    <source>
        <dbReference type="Proteomes" id="UP001160148"/>
    </source>
</evidence>
<dbReference type="InterPro" id="IPR022398">
    <property type="entry name" value="Peptidase_S8_His-AS"/>
</dbReference>
<dbReference type="SUPFAM" id="SSF52743">
    <property type="entry name" value="Subtilisin-like"/>
    <property type="match status" value="1"/>
</dbReference>
<dbReference type="GO" id="GO:0004252">
    <property type="term" value="F:serine-type endopeptidase activity"/>
    <property type="evidence" value="ECO:0007669"/>
    <property type="project" value="UniProtKB-UniRule"/>
</dbReference>
<protein>
    <recommendedName>
        <fullName evidence="13">P/Homo B domain-containing protein</fullName>
    </recommendedName>
</protein>
<name>A0AAV0VGJ3_9HEMI</name>
<dbReference type="Gene3D" id="3.40.50.200">
    <property type="entry name" value="Peptidase S8/S53 domain"/>
    <property type="match status" value="1"/>
</dbReference>
<dbReference type="PRINTS" id="PR00723">
    <property type="entry name" value="SUBTILISIN"/>
</dbReference>
<evidence type="ECO:0000259" key="13">
    <source>
        <dbReference type="PROSITE" id="PS51829"/>
    </source>
</evidence>
<feature type="domain" description="P/Homo B" evidence="13">
    <location>
        <begin position="475"/>
        <end position="612"/>
    </location>
</feature>
<keyword evidence="6 12" id="KW-0720">Serine protease</keyword>
<dbReference type="PANTHER" id="PTHR42884:SF14">
    <property type="entry name" value="NEUROENDOCRINE CONVERTASE 1"/>
    <property type="match status" value="1"/>
</dbReference>
<keyword evidence="5 12" id="KW-0378">Hydrolase</keyword>
<sequence length="615" mass="68885">MSMNKEIIGLLYVCEYLYVVVCDYLIDPHELLIHHNHGENDVNHYSNVWYFHSTDDLNDIHETIVQQGFSFAEPVDGIPNVYKVKREDHPEIHHEPFDNTTNILKQNNRVNWAKQGFSKKLYKRVPTDVRSRYESYFNDELWKLQWYEQDYRNNYTNGMSLNMNLVPVYEELKCTGKGIRVAIIDDGIEYTHDDLKDNYDEEISINLNWNKKDPMPRYEDPTNSHGTRCAGEIAMAANNTKCGVGVAYNAKVGGIVLLDGKTNDEMEARALINANSLVDIYSGSWGPTDDGLMVDGPGVMAQIAFEIGATKGRNGKGSIYVFASGNGRMQFDNCASDGYVGNIHTVAISSVTMEGTAPEYAERCAAVIATAYSGGLDNGVKIVTSDINNTCTLSHTGTSAAAPLAAGVIALALEANGNLTWRDVQHLLARNCEVAPLVKNPGWSTNAAGFDFNPQFGFGLLNAYKLVKEAIGWKTVPEKSICVKNFRIPKKYKNFGRASKFVSTVITNGCNGYIRYLEHVQLCVTIRYPKRGMVEIDLRSPKNTTCKMMEPRPLDESNRGFFEWKIKSLQFWGENPSGEWTVIVKDETSNLFTGLTGSVEKLRLIMHGTKKNPYN</sequence>
<dbReference type="FunFam" id="3.40.50.200:FF:000021">
    <property type="entry name" value="Proprotein convertase subtilisin/kexin type 5a"/>
    <property type="match status" value="1"/>
</dbReference>
<evidence type="ECO:0000256" key="5">
    <source>
        <dbReference type="ARBA" id="ARBA00022801"/>
    </source>
</evidence>
<dbReference type="PROSITE" id="PS00136">
    <property type="entry name" value="SUBTILASE_ASP"/>
    <property type="match status" value="1"/>
</dbReference>
<dbReference type="FunFam" id="2.60.120.260:FF:000006">
    <property type="entry name" value="Proprotein convertase subtilisin/kexin type 5"/>
    <property type="match status" value="1"/>
</dbReference>
<dbReference type="Gene3D" id="3.30.70.850">
    <property type="entry name" value="Peptidase S8, pro-domain"/>
    <property type="match status" value="1"/>
</dbReference>
<dbReference type="GO" id="GO:0016020">
    <property type="term" value="C:membrane"/>
    <property type="evidence" value="ECO:0007669"/>
    <property type="project" value="TreeGrafter"/>
</dbReference>
<keyword evidence="3" id="KW-0165">Cleavage on pair of basic residues</keyword>
<keyword evidence="7" id="KW-0106">Calcium</keyword>
<reference evidence="14 15" key="1">
    <citation type="submission" date="2023-01" db="EMBL/GenBank/DDBJ databases">
        <authorList>
            <person name="Whitehead M."/>
        </authorList>
    </citation>
    <scope>NUCLEOTIDE SEQUENCE [LARGE SCALE GENOMIC DNA]</scope>
</reference>
<dbReference type="SUPFAM" id="SSF49785">
    <property type="entry name" value="Galactose-binding domain-like"/>
    <property type="match status" value="1"/>
</dbReference>
<gene>
    <name evidence="14" type="ORF">MEUPH1_LOCUS9</name>
</gene>
<dbReference type="InterPro" id="IPR034182">
    <property type="entry name" value="Kexin/furin"/>
</dbReference>
<keyword evidence="2 12" id="KW-0645">Protease</keyword>
<dbReference type="InterPro" id="IPR002884">
    <property type="entry name" value="P_dom"/>
</dbReference>
<comment type="caution">
    <text evidence="14">The sequence shown here is derived from an EMBL/GenBank/DDBJ whole genome shotgun (WGS) entry which is preliminary data.</text>
</comment>
<keyword evidence="4" id="KW-0732">Signal</keyword>
<keyword evidence="9" id="KW-1015">Disulfide bond</keyword>
<feature type="active site" description="Charge relay system" evidence="11 12">
    <location>
        <position position="185"/>
    </location>
</feature>